<feature type="domain" description="TerD" evidence="1">
    <location>
        <begin position="13"/>
        <end position="112"/>
    </location>
</feature>
<dbReference type="Gene3D" id="2.60.60.30">
    <property type="entry name" value="sav2460 like domains"/>
    <property type="match status" value="2"/>
</dbReference>
<dbReference type="InterPro" id="IPR003325">
    <property type="entry name" value="TerD"/>
</dbReference>
<comment type="caution">
    <text evidence="2">The sequence shown here is derived from an EMBL/GenBank/DDBJ whole genome shotgun (WGS) entry which is preliminary data.</text>
</comment>
<evidence type="ECO:0000259" key="1">
    <source>
        <dbReference type="Pfam" id="PF02342"/>
    </source>
</evidence>
<sequence>MRQRSRSSFSAGAVKVALTWEGSVDLDIGAVSFREGGHTLDLIYYANVETRDRAITHSGDERGGGQGGNEESVVVKPNLMHPESAAVVVFVRCHDRYMALSAAGNAMVTVASGTQPLTVVPLGSYVDAESVAVFRMYKCQETGRWLEEMINYPTPEADLLKSIPLFQASLRDVMSISANASTSVVVLDKGGLVPIENSGSLTLGLGWDPVEGEANVDLDAGVAVLDAENIYIDFVYHNNQSCPGVYHSGDNRTGEGDGDDETIKIVFNELPPSAATLVLTISAFEGSFSTVGNAHVRLVDGSGAELARFELAGRFAETSLCCCKLFRSGGVWRLYVIGEQIGGRSVLDFFYSDLSGEKADLREKFKEVSGCFYKDSRFFEVCEERMNAGAVQHNADKT</sequence>
<gene>
    <name evidence="2" type="ORF">TeGR_g1790</name>
</gene>
<organism evidence="2 3">
    <name type="scientific">Tetraparma gracilis</name>
    <dbReference type="NCBI Taxonomy" id="2962635"/>
    <lineage>
        <taxon>Eukaryota</taxon>
        <taxon>Sar</taxon>
        <taxon>Stramenopiles</taxon>
        <taxon>Ochrophyta</taxon>
        <taxon>Bolidophyceae</taxon>
        <taxon>Parmales</taxon>
        <taxon>Triparmaceae</taxon>
        <taxon>Tetraparma</taxon>
    </lineage>
</organism>
<dbReference type="PANTHER" id="PTHR32097:SF17">
    <property type="entry name" value="CAMP-BINDING PROTEIN 1-RELATED"/>
    <property type="match status" value="1"/>
</dbReference>
<keyword evidence="3" id="KW-1185">Reference proteome</keyword>
<evidence type="ECO:0000313" key="3">
    <source>
        <dbReference type="Proteomes" id="UP001165060"/>
    </source>
</evidence>
<reference evidence="2 3" key="1">
    <citation type="journal article" date="2023" name="Commun. Biol.">
        <title>Genome analysis of Parmales, the sister group of diatoms, reveals the evolutionary specialization of diatoms from phago-mixotrophs to photoautotrophs.</title>
        <authorList>
            <person name="Ban H."/>
            <person name="Sato S."/>
            <person name="Yoshikawa S."/>
            <person name="Yamada K."/>
            <person name="Nakamura Y."/>
            <person name="Ichinomiya M."/>
            <person name="Sato N."/>
            <person name="Blanc-Mathieu R."/>
            <person name="Endo H."/>
            <person name="Kuwata A."/>
            <person name="Ogata H."/>
        </authorList>
    </citation>
    <scope>NUCLEOTIDE SEQUENCE [LARGE SCALE GENOMIC DNA]</scope>
</reference>
<dbReference type="EMBL" id="BRYB01000576">
    <property type="protein sequence ID" value="GMI33218.1"/>
    <property type="molecule type" value="Genomic_DNA"/>
</dbReference>
<proteinExistence type="predicted"/>
<dbReference type="Pfam" id="PF02342">
    <property type="entry name" value="TerD"/>
    <property type="match status" value="2"/>
</dbReference>
<name>A0ABQ6MUM9_9STRA</name>
<protein>
    <recommendedName>
        <fullName evidence="1">TerD domain-containing protein</fullName>
    </recommendedName>
</protein>
<dbReference type="Proteomes" id="UP001165060">
    <property type="component" value="Unassembled WGS sequence"/>
</dbReference>
<feature type="domain" description="TerD" evidence="1">
    <location>
        <begin position="186"/>
        <end position="341"/>
    </location>
</feature>
<dbReference type="PANTHER" id="PTHR32097">
    <property type="entry name" value="CAMP-BINDING PROTEIN 1-RELATED"/>
    <property type="match status" value="1"/>
</dbReference>
<dbReference type="CDD" id="cd06974">
    <property type="entry name" value="TerD_like"/>
    <property type="match status" value="1"/>
</dbReference>
<accession>A0ABQ6MUM9</accession>
<evidence type="ECO:0000313" key="2">
    <source>
        <dbReference type="EMBL" id="GMI33218.1"/>
    </source>
</evidence>
<dbReference type="InterPro" id="IPR051324">
    <property type="entry name" value="Stress/Tellurium_Resist"/>
</dbReference>